<evidence type="ECO:0000313" key="1">
    <source>
        <dbReference type="EMBL" id="CAG9977683.1"/>
    </source>
</evidence>
<dbReference type="AlphaFoldDB" id="A0A9N9U5A1"/>
<proteinExistence type="predicted"/>
<comment type="caution">
    <text evidence="1">The sequence shown here is derived from an EMBL/GenBank/DDBJ whole genome shotgun (WGS) entry which is preliminary data.</text>
</comment>
<accession>A0A9N9U5A1</accession>
<gene>
    <name evidence="1" type="ORF">CBYS24578_00008818</name>
</gene>
<protein>
    <submittedName>
        <fullName evidence="1">Uncharacterized protein</fullName>
    </submittedName>
</protein>
<dbReference type="OrthoDB" id="76567at2759"/>
<organism evidence="1 2">
    <name type="scientific">Clonostachys byssicola</name>
    <dbReference type="NCBI Taxonomy" id="160290"/>
    <lineage>
        <taxon>Eukaryota</taxon>
        <taxon>Fungi</taxon>
        <taxon>Dikarya</taxon>
        <taxon>Ascomycota</taxon>
        <taxon>Pezizomycotina</taxon>
        <taxon>Sordariomycetes</taxon>
        <taxon>Hypocreomycetidae</taxon>
        <taxon>Hypocreales</taxon>
        <taxon>Bionectriaceae</taxon>
        <taxon>Clonostachys</taxon>
    </lineage>
</organism>
<dbReference type="EMBL" id="CABFNO020001298">
    <property type="protein sequence ID" value="CAG9977683.1"/>
    <property type="molecule type" value="Genomic_DNA"/>
</dbReference>
<sequence length="325" mass="36272">MARTSSGETAATSVASEEKQNSITALCTLDISTIKIEPHDDLGIIIGNIPYRSSLTKIEGVTIDKFTQWIEPPKKHGRLFFYSSEYEILIVKYPISLVHERLHGELYDRLRYQTYGTSLFNEMVGYGSTTYFPERLLCNNKQTIFLNNDPMISGSTTAGEGDSSLGLMVGSRNNGWPTIVIEAVWSQSKAALVAKANWWLEASNGAVKIVLLAIGSPLRIQIEKWKASPIPPSPTAPSRPNTRLHAALLREAERPKVYPPILMIERSSTDTPRNNYRVIGSPLRLEFRDVLRRDPVPPEGDFLLQADELQAYAKAVWNALPDNDS</sequence>
<keyword evidence="2" id="KW-1185">Reference proteome</keyword>
<name>A0A9N9U5A1_9HYPO</name>
<dbReference type="Proteomes" id="UP000754883">
    <property type="component" value="Unassembled WGS sequence"/>
</dbReference>
<evidence type="ECO:0000313" key="2">
    <source>
        <dbReference type="Proteomes" id="UP000754883"/>
    </source>
</evidence>
<reference evidence="1" key="1">
    <citation type="submission" date="2021-10" db="EMBL/GenBank/DDBJ databases">
        <authorList>
            <person name="Piombo E."/>
        </authorList>
    </citation>
    <scope>NUCLEOTIDE SEQUENCE</scope>
</reference>